<gene>
    <name evidence="1" type="ORF">E7272_07480</name>
</gene>
<dbReference type="EMBL" id="SVER01000017">
    <property type="protein sequence ID" value="MBE5919672.1"/>
    <property type="molecule type" value="Genomic_DNA"/>
</dbReference>
<comment type="caution">
    <text evidence="1">The sequence shown here is derived from an EMBL/GenBank/DDBJ whole genome shotgun (WGS) entry which is preliminary data.</text>
</comment>
<dbReference type="Proteomes" id="UP000766246">
    <property type="component" value="Unassembled WGS sequence"/>
</dbReference>
<accession>A0A927U9M4</accession>
<reference evidence="1" key="1">
    <citation type="submission" date="2019-04" db="EMBL/GenBank/DDBJ databases">
        <title>Evolution of Biomass-Degrading Anaerobic Consortia Revealed by Metagenomics.</title>
        <authorList>
            <person name="Peng X."/>
        </authorList>
    </citation>
    <scope>NUCLEOTIDE SEQUENCE</scope>
    <source>
        <strain evidence="1">SIG311</strain>
    </source>
</reference>
<name>A0A927U9M4_9FIRM</name>
<organism evidence="1 2">
    <name type="scientific">Pseudobutyrivibrio ruminis</name>
    <dbReference type="NCBI Taxonomy" id="46206"/>
    <lineage>
        <taxon>Bacteria</taxon>
        <taxon>Bacillati</taxon>
        <taxon>Bacillota</taxon>
        <taxon>Clostridia</taxon>
        <taxon>Lachnospirales</taxon>
        <taxon>Lachnospiraceae</taxon>
        <taxon>Pseudobutyrivibrio</taxon>
    </lineage>
</organism>
<sequence>MGDLKYITGMFSEKADDFNNISWWYGGEQEEVLFIYNAVVKDISKLNCYERIKEYFDTNALQTEAKIEVLINKDGIVREICFIRCQLTCENGPARWNDIVIGNKQLNIDKAIGHSLLSHKEFLRVKELGLNSYKALKEYFNWEKEGLSEWKKLPKCN</sequence>
<protein>
    <submittedName>
        <fullName evidence="1">Uncharacterized protein</fullName>
    </submittedName>
</protein>
<evidence type="ECO:0000313" key="1">
    <source>
        <dbReference type="EMBL" id="MBE5919672.1"/>
    </source>
</evidence>
<proteinExistence type="predicted"/>
<dbReference type="AlphaFoldDB" id="A0A927U9M4"/>
<evidence type="ECO:0000313" key="2">
    <source>
        <dbReference type="Proteomes" id="UP000766246"/>
    </source>
</evidence>